<dbReference type="InterPro" id="IPR029000">
    <property type="entry name" value="Cyclophilin-like_dom_sf"/>
</dbReference>
<sequence length="111" mass="12344">MVFFDIAISGNYAGRIVMELFTNTTPKTAENFRCLCTGGFADESYVNKLKVGSLMMIKKISIPDSNTTAFAIFTTDEDYWEGTNVVFGKVVDGFKVVEEMQKIGTEIGFIK</sequence>
<dbReference type="AlphaFoldDB" id="A0AAD7L3B6"/>
<dbReference type="Gene3D" id="2.40.100.10">
    <property type="entry name" value="Cyclophilin-like"/>
    <property type="match status" value="2"/>
</dbReference>
<protein>
    <submittedName>
        <fullName evidence="3">Peptidyl-prolyl cis-trans isomerase</fullName>
    </submittedName>
</protein>
<name>A0AAD7L3B6_QUISA</name>
<comment type="caution">
    <text evidence="3">The sequence shown here is derived from an EMBL/GenBank/DDBJ whole genome shotgun (WGS) entry which is preliminary data.</text>
</comment>
<dbReference type="PROSITE" id="PS50072">
    <property type="entry name" value="CSA_PPIASE_2"/>
    <property type="match status" value="1"/>
</dbReference>
<dbReference type="EMBL" id="JARAOO010000011">
    <property type="protein sequence ID" value="KAJ7950691.1"/>
    <property type="molecule type" value="Genomic_DNA"/>
</dbReference>
<reference evidence="3" key="1">
    <citation type="journal article" date="2023" name="Science">
        <title>Elucidation of the pathway for biosynthesis of saponin adjuvants from the soapbark tree.</title>
        <authorList>
            <person name="Reed J."/>
            <person name="Orme A."/>
            <person name="El-Demerdash A."/>
            <person name="Owen C."/>
            <person name="Martin L.B.B."/>
            <person name="Misra R.C."/>
            <person name="Kikuchi S."/>
            <person name="Rejzek M."/>
            <person name="Martin A.C."/>
            <person name="Harkess A."/>
            <person name="Leebens-Mack J."/>
            <person name="Louveau T."/>
            <person name="Stephenson M.J."/>
            <person name="Osbourn A."/>
        </authorList>
    </citation>
    <scope>NUCLEOTIDE SEQUENCE</scope>
    <source>
        <strain evidence="3">S10</strain>
    </source>
</reference>
<dbReference type="PANTHER" id="PTHR11071:SF561">
    <property type="entry name" value="PEPTIDYL-PROLYL CIS-TRANS ISOMERASE D-RELATED"/>
    <property type="match status" value="1"/>
</dbReference>
<dbReference type="SUPFAM" id="SSF50891">
    <property type="entry name" value="Cyclophilin-like"/>
    <property type="match status" value="1"/>
</dbReference>
<dbReference type="GO" id="GO:0006457">
    <property type="term" value="P:protein folding"/>
    <property type="evidence" value="ECO:0007669"/>
    <property type="project" value="TreeGrafter"/>
</dbReference>
<dbReference type="PANTHER" id="PTHR11071">
    <property type="entry name" value="PEPTIDYL-PROLYL CIS-TRANS ISOMERASE"/>
    <property type="match status" value="1"/>
</dbReference>
<gene>
    <name evidence="3" type="ORF">O6P43_026849</name>
</gene>
<dbReference type="GO" id="GO:0016018">
    <property type="term" value="F:cyclosporin A binding"/>
    <property type="evidence" value="ECO:0007669"/>
    <property type="project" value="TreeGrafter"/>
</dbReference>
<evidence type="ECO:0000259" key="2">
    <source>
        <dbReference type="PROSITE" id="PS50072"/>
    </source>
</evidence>
<keyword evidence="4" id="KW-1185">Reference proteome</keyword>
<comment type="similarity">
    <text evidence="1">Belongs to the cyclophilin-type PPIase family.</text>
</comment>
<accession>A0AAD7L3B6</accession>
<feature type="domain" description="PPIase cyclophilin-type" evidence="2">
    <location>
        <begin position="3"/>
        <end position="111"/>
    </location>
</feature>
<keyword evidence="3" id="KW-0413">Isomerase</keyword>
<evidence type="ECO:0000313" key="3">
    <source>
        <dbReference type="EMBL" id="KAJ7950691.1"/>
    </source>
</evidence>
<dbReference type="GO" id="GO:0005737">
    <property type="term" value="C:cytoplasm"/>
    <property type="evidence" value="ECO:0007669"/>
    <property type="project" value="TreeGrafter"/>
</dbReference>
<dbReference type="Pfam" id="PF00160">
    <property type="entry name" value="Pro_isomerase"/>
    <property type="match status" value="1"/>
</dbReference>
<proteinExistence type="inferred from homology"/>
<organism evidence="3 4">
    <name type="scientific">Quillaja saponaria</name>
    <name type="common">Soap bark tree</name>
    <dbReference type="NCBI Taxonomy" id="32244"/>
    <lineage>
        <taxon>Eukaryota</taxon>
        <taxon>Viridiplantae</taxon>
        <taxon>Streptophyta</taxon>
        <taxon>Embryophyta</taxon>
        <taxon>Tracheophyta</taxon>
        <taxon>Spermatophyta</taxon>
        <taxon>Magnoliopsida</taxon>
        <taxon>eudicotyledons</taxon>
        <taxon>Gunneridae</taxon>
        <taxon>Pentapetalae</taxon>
        <taxon>rosids</taxon>
        <taxon>fabids</taxon>
        <taxon>Fabales</taxon>
        <taxon>Quillajaceae</taxon>
        <taxon>Quillaja</taxon>
    </lineage>
</organism>
<dbReference type="InterPro" id="IPR002130">
    <property type="entry name" value="Cyclophilin-type_PPIase_dom"/>
</dbReference>
<evidence type="ECO:0000313" key="4">
    <source>
        <dbReference type="Proteomes" id="UP001163823"/>
    </source>
</evidence>
<dbReference type="GO" id="GO:0003755">
    <property type="term" value="F:peptidyl-prolyl cis-trans isomerase activity"/>
    <property type="evidence" value="ECO:0007669"/>
    <property type="project" value="InterPro"/>
</dbReference>
<dbReference type="Proteomes" id="UP001163823">
    <property type="component" value="Chromosome 11"/>
</dbReference>
<evidence type="ECO:0000256" key="1">
    <source>
        <dbReference type="ARBA" id="ARBA00007365"/>
    </source>
</evidence>